<gene>
    <name evidence="1" type="ORF">FocTR4_00009371</name>
</gene>
<evidence type="ECO:0000313" key="1">
    <source>
        <dbReference type="EMBL" id="TXC01840.1"/>
    </source>
</evidence>
<dbReference type="EMBL" id="VMNF01000009">
    <property type="protein sequence ID" value="TXC01840.1"/>
    <property type="molecule type" value="Genomic_DNA"/>
</dbReference>
<dbReference type="Proteomes" id="UP000321331">
    <property type="component" value="Unassembled WGS sequence"/>
</dbReference>
<organism evidence="1 2">
    <name type="scientific">Fusarium oxysporum f. sp. cubense</name>
    <dbReference type="NCBI Taxonomy" id="61366"/>
    <lineage>
        <taxon>Eukaryota</taxon>
        <taxon>Fungi</taxon>
        <taxon>Dikarya</taxon>
        <taxon>Ascomycota</taxon>
        <taxon>Pezizomycotina</taxon>
        <taxon>Sordariomycetes</taxon>
        <taxon>Hypocreomycetidae</taxon>
        <taxon>Hypocreales</taxon>
        <taxon>Nectriaceae</taxon>
        <taxon>Fusarium</taxon>
        <taxon>Fusarium oxysporum species complex</taxon>
    </lineage>
</organism>
<reference evidence="1 2" key="1">
    <citation type="submission" date="2019-07" db="EMBL/GenBank/DDBJ databases">
        <title>The First High-Quality Draft Genome Sequence of the Causal Agent of the Current Panama Disease Epidemic.</title>
        <authorList>
            <person name="Warmington R.J."/>
            <person name="Kay W."/>
            <person name="Jeffries A."/>
            <person name="Bebber D."/>
            <person name="Moore K."/>
            <person name="Studholme D.J."/>
        </authorList>
    </citation>
    <scope>NUCLEOTIDE SEQUENCE [LARGE SCALE GENOMIC DNA]</scope>
    <source>
        <strain evidence="1 2">TR4</strain>
    </source>
</reference>
<protein>
    <submittedName>
        <fullName evidence="1">Uncharacterized protein</fullName>
    </submittedName>
</protein>
<name>A0A5C6STR5_FUSOC</name>
<dbReference type="AlphaFoldDB" id="A0A5C6STR5"/>
<evidence type="ECO:0000313" key="2">
    <source>
        <dbReference type="Proteomes" id="UP000321331"/>
    </source>
</evidence>
<sequence>MLNHHQIGPPSPHCLNKKCVQATAEDKIAGDQWEDACRRIAEEGYDCADGERKCYANPDKVHGRC</sequence>
<comment type="caution">
    <text evidence="1">The sequence shown here is derived from an EMBL/GenBank/DDBJ whole genome shotgun (WGS) entry which is preliminary data.</text>
</comment>
<proteinExistence type="predicted"/>
<accession>A0A5C6STR5</accession>